<feature type="compositionally biased region" description="Low complexity" evidence="2">
    <location>
        <begin position="218"/>
        <end position="232"/>
    </location>
</feature>
<feature type="compositionally biased region" description="Low complexity" evidence="2">
    <location>
        <begin position="109"/>
        <end position="122"/>
    </location>
</feature>
<dbReference type="eggNOG" id="ENOG502RZPZ">
    <property type="taxonomic scope" value="Eukaryota"/>
</dbReference>
<evidence type="ECO:0000256" key="2">
    <source>
        <dbReference type="SAM" id="MobiDB-lite"/>
    </source>
</evidence>
<feature type="region of interest" description="Disordered" evidence="2">
    <location>
        <begin position="109"/>
        <end position="191"/>
    </location>
</feature>
<dbReference type="CDD" id="cd02440">
    <property type="entry name" value="AdoMet_MTases"/>
    <property type="match status" value="1"/>
</dbReference>
<feature type="compositionally biased region" description="Low complexity" evidence="2">
    <location>
        <begin position="149"/>
        <end position="165"/>
    </location>
</feature>
<feature type="region of interest" description="Disordered" evidence="2">
    <location>
        <begin position="515"/>
        <end position="543"/>
    </location>
</feature>
<gene>
    <name evidence="4" type="ORF">UCRPA7_5731</name>
</gene>
<dbReference type="Gene3D" id="3.40.50.150">
    <property type="entry name" value="Vaccinia Virus protein VP39"/>
    <property type="match status" value="1"/>
</dbReference>
<evidence type="ECO:0000313" key="4">
    <source>
        <dbReference type="EMBL" id="EON98706.1"/>
    </source>
</evidence>
<dbReference type="RefSeq" id="XP_007916466.1">
    <property type="nucleotide sequence ID" value="XM_007918275.1"/>
</dbReference>
<feature type="region of interest" description="Disordered" evidence="2">
    <location>
        <begin position="424"/>
        <end position="446"/>
    </location>
</feature>
<dbReference type="KEGG" id="tmn:UCRPA7_5731"/>
<dbReference type="EMBL" id="KB933201">
    <property type="protein sequence ID" value="EON98706.1"/>
    <property type="molecule type" value="Genomic_DNA"/>
</dbReference>
<organism evidence="4 5">
    <name type="scientific">Phaeoacremonium minimum (strain UCR-PA7)</name>
    <name type="common">Esca disease fungus</name>
    <name type="synonym">Togninia minima</name>
    <dbReference type="NCBI Taxonomy" id="1286976"/>
    <lineage>
        <taxon>Eukaryota</taxon>
        <taxon>Fungi</taxon>
        <taxon>Dikarya</taxon>
        <taxon>Ascomycota</taxon>
        <taxon>Pezizomycotina</taxon>
        <taxon>Sordariomycetes</taxon>
        <taxon>Sordariomycetidae</taxon>
        <taxon>Togniniales</taxon>
        <taxon>Togniniaceae</taxon>
        <taxon>Phaeoacremonium</taxon>
    </lineage>
</organism>
<feature type="domain" description="Methyltransferase" evidence="3">
    <location>
        <begin position="380"/>
        <end position="500"/>
    </location>
</feature>
<dbReference type="SUPFAM" id="SSF53335">
    <property type="entry name" value="S-adenosyl-L-methionine-dependent methyltransferases"/>
    <property type="match status" value="1"/>
</dbReference>
<sequence length="726" mass="77619">MEFAWSMAAAASTPFPNTYRRPKPPARSQSTQVKSTIKRGRIPGHSRASSTSSHGKSSHETPRQPDLQLHHPAVTAAGAGTGTGTGVVGGVVGGAAAANTTTTSIARSGGTAAAIGTGTGTRSDGDHQRERMNSNSLSNNSNTTRKITSSFFFSSSSSSQSQNQNKNKELPAVPSAAEDSDGTSPGPYARHDFAADGYSAIGVAISPGLPSPSPSPAFAPTRSYTAPPTAKLPLPPQPGGGGPLLADTERRLPHQQQQQQQQHHAAMPPETGTLNKINVPFVSTDSVSSTSNLTTFSSRTMISSEAPSSADGASALSQRQHKPFVVRNGRTYLADPQLPYPLPVDLAETHRQSLRTLLLFQLFSGPVCSPTFANKPPTRVLEVGCGSGFWSMMCHRYYARHGHSNISFTGIDIAPIGLGASQTSAGSQPVSRASAASTPDGKPDKDMKWRFVQHDLRKLPWPFPDEEFDLVMAKDLSLAITSPMQQAVIDEYLRILRPGGVLEIWESDHTIRMLRPHVPEPSSTSSSSTNPSSTGHNDDEEEHEAAASIGAYIMTSNTPLSAPLNNFIVEYNSWVSKAIEQRALCAVPCAITGPMLLQESEALTGIGSRRLAVPLSEVRWEREGVGGVVTKDGKSYIETKGKARDAESNRKALTAGQAALRKTALLTVVQQIQSLEPLLRDVSGKSQDEWDGWLGKMMNDLMKENGTSWGECLEVGAWWARKKKTA</sequence>
<dbReference type="AlphaFoldDB" id="R8BHC9"/>
<dbReference type="HOGENOM" id="CLU_013481_0_0_1"/>
<dbReference type="Pfam" id="PF13649">
    <property type="entry name" value="Methyltransf_25"/>
    <property type="match status" value="1"/>
</dbReference>
<evidence type="ECO:0000259" key="3">
    <source>
        <dbReference type="Pfam" id="PF13649"/>
    </source>
</evidence>
<proteinExistence type="inferred from homology"/>
<reference evidence="5" key="1">
    <citation type="journal article" date="2013" name="Genome Announc.">
        <title>Draft genome sequence of the ascomycete Phaeoacremonium aleophilum strain UCR-PA7, a causal agent of the esca disease complex in grapevines.</title>
        <authorList>
            <person name="Blanco-Ulate B."/>
            <person name="Rolshausen P."/>
            <person name="Cantu D."/>
        </authorList>
    </citation>
    <scope>NUCLEOTIDE SEQUENCE [LARGE SCALE GENOMIC DNA]</scope>
    <source>
        <strain evidence="5">UCR-PA7</strain>
    </source>
</reference>
<dbReference type="GeneID" id="19326315"/>
<evidence type="ECO:0000313" key="5">
    <source>
        <dbReference type="Proteomes" id="UP000014074"/>
    </source>
</evidence>
<feature type="region of interest" description="Disordered" evidence="2">
    <location>
        <begin position="1"/>
        <end position="67"/>
    </location>
</feature>
<protein>
    <submittedName>
        <fullName evidence="4">Putative sam binding domain-containing protein containing protein</fullName>
    </submittedName>
</protein>
<dbReference type="InterPro" id="IPR029063">
    <property type="entry name" value="SAM-dependent_MTases_sf"/>
</dbReference>
<dbReference type="OrthoDB" id="2013972at2759"/>
<feature type="compositionally biased region" description="Low complexity" evidence="2">
    <location>
        <begin position="45"/>
        <end position="55"/>
    </location>
</feature>
<feature type="compositionally biased region" description="Low complexity" evidence="2">
    <location>
        <begin position="133"/>
        <end position="142"/>
    </location>
</feature>
<dbReference type="InterPro" id="IPR041698">
    <property type="entry name" value="Methyltransf_25"/>
</dbReference>
<evidence type="ECO:0000256" key="1">
    <source>
        <dbReference type="ARBA" id="ARBA00038158"/>
    </source>
</evidence>
<accession>R8BHC9</accession>
<keyword evidence="5" id="KW-1185">Reference proteome</keyword>
<name>R8BHC9_PHAM7</name>
<feature type="compositionally biased region" description="Low complexity" evidence="2">
    <location>
        <begin position="254"/>
        <end position="264"/>
    </location>
</feature>
<feature type="compositionally biased region" description="Polar residues" evidence="2">
    <location>
        <begin position="424"/>
        <end position="437"/>
    </location>
</feature>
<comment type="similarity">
    <text evidence="1">Belongs to the methyltransferase superfamily. LaeA methyltransferase family.</text>
</comment>
<feature type="compositionally biased region" description="Basic and acidic residues" evidence="2">
    <location>
        <begin position="123"/>
        <end position="132"/>
    </location>
</feature>
<dbReference type="PANTHER" id="PTHR43591">
    <property type="entry name" value="METHYLTRANSFERASE"/>
    <property type="match status" value="1"/>
</dbReference>
<feature type="compositionally biased region" description="Low complexity" evidence="2">
    <location>
        <begin position="520"/>
        <end position="534"/>
    </location>
</feature>
<dbReference type="Proteomes" id="UP000014074">
    <property type="component" value="Unassembled WGS sequence"/>
</dbReference>
<dbReference type="PANTHER" id="PTHR43591:SF50">
    <property type="entry name" value="METHYLTRANSFERASE DOMAIN-CONTAINING PROTEIN-RELATED"/>
    <property type="match status" value="1"/>
</dbReference>
<feature type="region of interest" description="Disordered" evidence="2">
    <location>
        <begin position="212"/>
        <end position="276"/>
    </location>
</feature>